<gene>
    <name evidence="3" type="ORF">Dsin_021011</name>
</gene>
<feature type="signal peptide" evidence="1">
    <location>
        <begin position="1"/>
        <end position="22"/>
    </location>
</feature>
<dbReference type="SUPFAM" id="SSF54001">
    <property type="entry name" value="Cysteine proteinases"/>
    <property type="match status" value="1"/>
</dbReference>
<dbReference type="SMART" id="SM00848">
    <property type="entry name" value="Inhibitor_I29"/>
    <property type="match status" value="1"/>
</dbReference>
<evidence type="ECO:0000259" key="2">
    <source>
        <dbReference type="SMART" id="SM00848"/>
    </source>
</evidence>
<dbReference type="InterPro" id="IPR038765">
    <property type="entry name" value="Papain-like_cys_pep_sf"/>
</dbReference>
<evidence type="ECO:0000313" key="4">
    <source>
        <dbReference type="Proteomes" id="UP001281410"/>
    </source>
</evidence>
<sequence>MASKFDQKTFIITMFIILVTWASQAMTRAMLHEASIVELHEKWMAQFGRTYVDSAEKEKRFNIFMENYEYVERFSNEGTILASLASMLFQI</sequence>
<dbReference type="Proteomes" id="UP001281410">
    <property type="component" value="Unassembled WGS sequence"/>
</dbReference>
<dbReference type="Pfam" id="PF08246">
    <property type="entry name" value="Inhibitor_I29"/>
    <property type="match status" value="1"/>
</dbReference>
<name>A0AAE0E472_9ROSI</name>
<protein>
    <recommendedName>
        <fullName evidence="2">Cathepsin propeptide inhibitor domain-containing protein</fullName>
    </recommendedName>
</protein>
<feature type="chain" id="PRO_5042150328" description="Cathepsin propeptide inhibitor domain-containing protein" evidence="1">
    <location>
        <begin position="23"/>
        <end position="91"/>
    </location>
</feature>
<dbReference type="EMBL" id="JANJYJ010000006">
    <property type="protein sequence ID" value="KAK3206965.1"/>
    <property type="molecule type" value="Genomic_DNA"/>
</dbReference>
<dbReference type="AlphaFoldDB" id="A0AAE0E472"/>
<comment type="caution">
    <text evidence="3">The sequence shown here is derived from an EMBL/GenBank/DDBJ whole genome shotgun (WGS) entry which is preliminary data.</text>
</comment>
<proteinExistence type="predicted"/>
<keyword evidence="4" id="KW-1185">Reference proteome</keyword>
<evidence type="ECO:0000256" key="1">
    <source>
        <dbReference type="SAM" id="SignalP"/>
    </source>
</evidence>
<evidence type="ECO:0000313" key="3">
    <source>
        <dbReference type="EMBL" id="KAK3206965.1"/>
    </source>
</evidence>
<dbReference type="InterPro" id="IPR013201">
    <property type="entry name" value="Prot_inhib_I29"/>
</dbReference>
<keyword evidence="1" id="KW-0732">Signal</keyword>
<reference evidence="3" key="1">
    <citation type="journal article" date="2023" name="Plant J.">
        <title>Genome sequences and population genomics provide insights into the demographic history, inbreeding, and mutation load of two 'living fossil' tree species of Dipteronia.</title>
        <authorList>
            <person name="Feng Y."/>
            <person name="Comes H.P."/>
            <person name="Chen J."/>
            <person name="Zhu S."/>
            <person name="Lu R."/>
            <person name="Zhang X."/>
            <person name="Li P."/>
            <person name="Qiu J."/>
            <person name="Olsen K.M."/>
            <person name="Qiu Y."/>
        </authorList>
    </citation>
    <scope>NUCLEOTIDE SEQUENCE</scope>
    <source>
        <strain evidence="3">NBL</strain>
    </source>
</reference>
<feature type="domain" description="Cathepsin propeptide inhibitor" evidence="2">
    <location>
        <begin position="40"/>
        <end position="89"/>
    </location>
</feature>
<accession>A0AAE0E472</accession>
<organism evidence="3 4">
    <name type="scientific">Dipteronia sinensis</name>
    <dbReference type="NCBI Taxonomy" id="43782"/>
    <lineage>
        <taxon>Eukaryota</taxon>
        <taxon>Viridiplantae</taxon>
        <taxon>Streptophyta</taxon>
        <taxon>Embryophyta</taxon>
        <taxon>Tracheophyta</taxon>
        <taxon>Spermatophyta</taxon>
        <taxon>Magnoliopsida</taxon>
        <taxon>eudicotyledons</taxon>
        <taxon>Gunneridae</taxon>
        <taxon>Pentapetalae</taxon>
        <taxon>rosids</taxon>
        <taxon>malvids</taxon>
        <taxon>Sapindales</taxon>
        <taxon>Sapindaceae</taxon>
        <taxon>Hippocastanoideae</taxon>
        <taxon>Acereae</taxon>
        <taxon>Dipteronia</taxon>
    </lineage>
</organism>
<dbReference type="Gene3D" id="1.10.287.2250">
    <property type="match status" value="1"/>
</dbReference>